<dbReference type="CDD" id="cd06782">
    <property type="entry name" value="cpPDZ_CPP-like"/>
    <property type="match status" value="1"/>
</dbReference>
<dbReference type="InterPro" id="IPR001478">
    <property type="entry name" value="PDZ"/>
</dbReference>
<dbReference type="GO" id="GO:0004175">
    <property type="term" value="F:endopeptidase activity"/>
    <property type="evidence" value="ECO:0007669"/>
    <property type="project" value="TreeGrafter"/>
</dbReference>
<dbReference type="GO" id="GO:0008236">
    <property type="term" value="F:serine-type peptidase activity"/>
    <property type="evidence" value="ECO:0007669"/>
    <property type="project" value="UniProtKB-KW"/>
</dbReference>
<dbReference type="GO" id="GO:0006508">
    <property type="term" value="P:proteolysis"/>
    <property type="evidence" value="ECO:0007669"/>
    <property type="project" value="UniProtKB-KW"/>
</dbReference>
<dbReference type="CDD" id="cd07560">
    <property type="entry name" value="Peptidase_S41_CPP"/>
    <property type="match status" value="1"/>
</dbReference>
<organism evidence="9 10">
    <name type="scientific">Desulforhopalus singaporensis</name>
    <dbReference type="NCBI Taxonomy" id="91360"/>
    <lineage>
        <taxon>Bacteria</taxon>
        <taxon>Pseudomonadati</taxon>
        <taxon>Thermodesulfobacteriota</taxon>
        <taxon>Desulfobulbia</taxon>
        <taxon>Desulfobulbales</taxon>
        <taxon>Desulfocapsaceae</taxon>
        <taxon>Desulforhopalus</taxon>
    </lineage>
</organism>
<evidence type="ECO:0000256" key="2">
    <source>
        <dbReference type="ARBA" id="ARBA00022670"/>
    </source>
</evidence>
<dbReference type="FunFam" id="2.30.42.10:FF:000063">
    <property type="entry name" value="Peptidase, S41 family"/>
    <property type="match status" value="1"/>
</dbReference>
<gene>
    <name evidence="9" type="ORF">SAMN05660330_02030</name>
</gene>
<protein>
    <submittedName>
        <fullName evidence="9">Carboxyl-terminal processing protease</fullName>
    </submittedName>
</protein>
<feature type="signal peptide" evidence="7">
    <location>
        <begin position="1"/>
        <end position="27"/>
    </location>
</feature>
<dbReference type="GO" id="GO:0030288">
    <property type="term" value="C:outer membrane-bounded periplasmic space"/>
    <property type="evidence" value="ECO:0007669"/>
    <property type="project" value="TreeGrafter"/>
</dbReference>
<dbReference type="Pfam" id="PF22694">
    <property type="entry name" value="CtpB_N-like"/>
    <property type="match status" value="1"/>
</dbReference>
<comment type="similarity">
    <text evidence="1 5">Belongs to the peptidase S41A family.</text>
</comment>
<dbReference type="AlphaFoldDB" id="A0A1H0QNZ6"/>
<evidence type="ECO:0000256" key="6">
    <source>
        <dbReference type="SAM" id="MobiDB-lite"/>
    </source>
</evidence>
<evidence type="ECO:0000313" key="10">
    <source>
        <dbReference type="Proteomes" id="UP000199073"/>
    </source>
</evidence>
<dbReference type="InterPro" id="IPR041489">
    <property type="entry name" value="PDZ_6"/>
</dbReference>
<dbReference type="Gene3D" id="3.90.226.10">
    <property type="entry name" value="2-enoyl-CoA Hydratase, Chain A, domain 1"/>
    <property type="match status" value="1"/>
</dbReference>
<keyword evidence="7" id="KW-0732">Signal</keyword>
<dbReference type="RefSeq" id="WP_092222429.1">
    <property type="nucleotide sequence ID" value="NZ_FNJI01000012.1"/>
</dbReference>
<evidence type="ECO:0000256" key="5">
    <source>
        <dbReference type="RuleBase" id="RU004404"/>
    </source>
</evidence>
<name>A0A1H0QNZ6_9BACT</name>
<sequence>MTSITVFSRSCCALLTFFLLLQAPAYADTDQEQQSTTYRQLEIFSNVLSILQQNYVDEIDTKEALNGAIKGLLLSLDPHSSYLPPEDFRELQEETSGSFSGIGIEVTIKNELLTIVSPIADTPADRAGLQANDVILEIDGEKTKNMGSFEAIKKLRGPTGSKVTLAVHRQEWEEAKTFTLTRELISIQSVKSEFLAPGFGYIRITNFQSHTAGDFKVKLNELNDEQKVKGLIVDLRNNPGGLLDQAVAVADVFLSSGNIVYTRGRRADQDNTYTAHSQPNDVRMPLVVLVNEGSASASEIVAGAVQAQKRGIIVGMRTFGKGSVQTVIPLPDGAGLRMTTATYFTPDNRSIQARGIVPDVEVPLAPCIEQPDQNSHKILKEADLDGHLPANISPTEGGDETPPPALSPKLAEDNQLRTAYNILKSIDLYATFGKKQ</sequence>
<dbReference type="InterPro" id="IPR005151">
    <property type="entry name" value="Tail-specific_protease"/>
</dbReference>
<keyword evidence="2 5" id="KW-0645">Protease</keyword>
<dbReference type="SUPFAM" id="SSF50156">
    <property type="entry name" value="PDZ domain-like"/>
    <property type="match status" value="1"/>
</dbReference>
<dbReference type="EMBL" id="FNJI01000012">
    <property type="protein sequence ID" value="SDP18388.1"/>
    <property type="molecule type" value="Genomic_DNA"/>
</dbReference>
<dbReference type="Pfam" id="PF03572">
    <property type="entry name" value="Peptidase_S41"/>
    <property type="match status" value="1"/>
</dbReference>
<dbReference type="Pfam" id="PF17820">
    <property type="entry name" value="PDZ_6"/>
    <property type="match status" value="1"/>
</dbReference>
<evidence type="ECO:0000259" key="8">
    <source>
        <dbReference type="PROSITE" id="PS50106"/>
    </source>
</evidence>
<dbReference type="InterPro" id="IPR029045">
    <property type="entry name" value="ClpP/crotonase-like_dom_sf"/>
</dbReference>
<dbReference type="Gene3D" id="2.30.42.10">
    <property type="match status" value="1"/>
</dbReference>
<feature type="region of interest" description="Disordered" evidence="6">
    <location>
        <begin position="387"/>
        <end position="409"/>
    </location>
</feature>
<keyword evidence="4 5" id="KW-0720">Serine protease</keyword>
<dbReference type="OrthoDB" id="9812068at2"/>
<evidence type="ECO:0000313" key="9">
    <source>
        <dbReference type="EMBL" id="SDP18388.1"/>
    </source>
</evidence>
<dbReference type="SMART" id="SM00245">
    <property type="entry name" value="TSPc"/>
    <property type="match status" value="1"/>
</dbReference>
<dbReference type="STRING" id="91360.SAMN05660330_02030"/>
<proteinExistence type="inferred from homology"/>
<dbReference type="PROSITE" id="PS50106">
    <property type="entry name" value="PDZ"/>
    <property type="match status" value="1"/>
</dbReference>
<accession>A0A1H0QNZ6</accession>
<keyword evidence="3 5" id="KW-0378">Hydrolase</keyword>
<dbReference type="PANTHER" id="PTHR32060:SF30">
    <property type="entry name" value="CARBOXY-TERMINAL PROCESSING PROTEASE CTPA"/>
    <property type="match status" value="1"/>
</dbReference>
<dbReference type="SMART" id="SM00228">
    <property type="entry name" value="PDZ"/>
    <property type="match status" value="1"/>
</dbReference>
<evidence type="ECO:0000256" key="4">
    <source>
        <dbReference type="ARBA" id="ARBA00022825"/>
    </source>
</evidence>
<evidence type="ECO:0000256" key="3">
    <source>
        <dbReference type="ARBA" id="ARBA00022801"/>
    </source>
</evidence>
<dbReference type="NCBIfam" id="TIGR00225">
    <property type="entry name" value="prc"/>
    <property type="match status" value="1"/>
</dbReference>
<evidence type="ECO:0000256" key="1">
    <source>
        <dbReference type="ARBA" id="ARBA00009179"/>
    </source>
</evidence>
<evidence type="ECO:0000256" key="7">
    <source>
        <dbReference type="SAM" id="SignalP"/>
    </source>
</evidence>
<feature type="domain" description="PDZ" evidence="8">
    <location>
        <begin position="88"/>
        <end position="156"/>
    </location>
</feature>
<dbReference type="PANTHER" id="PTHR32060">
    <property type="entry name" value="TAIL-SPECIFIC PROTEASE"/>
    <property type="match status" value="1"/>
</dbReference>
<dbReference type="InterPro" id="IPR055210">
    <property type="entry name" value="CtpA/B_N"/>
</dbReference>
<dbReference type="Proteomes" id="UP000199073">
    <property type="component" value="Unassembled WGS sequence"/>
</dbReference>
<dbReference type="InterPro" id="IPR036034">
    <property type="entry name" value="PDZ_sf"/>
</dbReference>
<dbReference type="FunFam" id="3.90.226.10:FF:000029">
    <property type="entry name" value="Peptidase, S41 family"/>
    <property type="match status" value="1"/>
</dbReference>
<dbReference type="SUPFAM" id="SSF52096">
    <property type="entry name" value="ClpP/crotonase"/>
    <property type="match status" value="1"/>
</dbReference>
<reference evidence="9 10" key="1">
    <citation type="submission" date="2016-10" db="EMBL/GenBank/DDBJ databases">
        <authorList>
            <person name="de Groot N.N."/>
        </authorList>
    </citation>
    <scope>NUCLEOTIDE SEQUENCE [LARGE SCALE GENOMIC DNA]</scope>
    <source>
        <strain evidence="9 10">DSM 12130</strain>
    </source>
</reference>
<dbReference type="GO" id="GO:0007165">
    <property type="term" value="P:signal transduction"/>
    <property type="evidence" value="ECO:0007669"/>
    <property type="project" value="TreeGrafter"/>
</dbReference>
<dbReference type="InterPro" id="IPR004447">
    <property type="entry name" value="Peptidase_S41A"/>
</dbReference>
<feature type="chain" id="PRO_5011501528" evidence="7">
    <location>
        <begin position="28"/>
        <end position="436"/>
    </location>
</feature>
<keyword evidence="10" id="KW-1185">Reference proteome</keyword>
<dbReference type="Gene3D" id="3.30.750.44">
    <property type="match status" value="1"/>
</dbReference>